<dbReference type="Proteomes" id="UP000220629">
    <property type="component" value="Unassembled WGS sequence"/>
</dbReference>
<protein>
    <submittedName>
        <fullName evidence="1">Uncharacterized protein</fullName>
    </submittedName>
</protein>
<evidence type="ECO:0000313" key="1">
    <source>
        <dbReference type="EMBL" id="PEH39702.1"/>
    </source>
</evidence>
<evidence type="ECO:0000313" key="2">
    <source>
        <dbReference type="Proteomes" id="UP000220629"/>
    </source>
</evidence>
<accession>A0A2A7S8A7</accession>
<reference evidence="2" key="1">
    <citation type="submission" date="2017-09" db="EMBL/GenBank/DDBJ databases">
        <title>FDA dAtabase for Regulatory Grade micrObial Sequences (FDA-ARGOS): Supporting development and validation of Infectious Disease Dx tests.</title>
        <authorList>
            <person name="Minogue T."/>
            <person name="Wolcott M."/>
            <person name="Wasieloski L."/>
            <person name="Aguilar W."/>
            <person name="Moore D."/>
            <person name="Tallon L."/>
            <person name="Sadzewicz L."/>
            <person name="Ott S."/>
            <person name="Zhao X."/>
            <person name="Nagaraj S."/>
            <person name="Vavikolanu K."/>
            <person name="Aluvathingal J."/>
            <person name="Nadendla S."/>
            <person name="Sichtig H."/>
        </authorList>
    </citation>
    <scope>NUCLEOTIDE SEQUENCE [LARGE SCALE GENOMIC DNA]</scope>
    <source>
        <strain evidence="2">FDAARGOS_390</strain>
    </source>
</reference>
<dbReference type="GeneID" id="87803223"/>
<organism evidence="1 2">
    <name type="scientific">Burkholderia gladioli</name>
    <name type="common">Pseudomonas marginata</name>
    <name type="synonym">Phytomonas marginata</name>
    <dbReference type="NCBI Taxonomy" id="28095"/>
    <lineage>
        <taxon>Bacteria</taxon>
        <taxon>Pseudomonadati</taxon>
        <taxon>Pseudomonadota</taxon>
        <taxon>Betaproteobacteria</taxon>
        <taxon>Burkholderiales</taxon>
        <taxon>Burkholderiaceae</taxon>
        <taxon>Burkholderia</taxon>
    </lineage>
</organism>
<gene>
    <name evidence="1" type="ORF">CRM94_36240</name>
</gene>
<dbReference type="EMBL" id="PDDY01000004">
    <property type="protein sequence ID" value="PEH39702.1"/>
    <property type="molecule type" value="Genomic_DNA"/>
</dbReference>
<name>A0A2A7S8A7_BURGA</name>
<comment type="caution">
    <text evidence="1">The sequence shown here is derived from an EMBL/GenBank/DDBJ whole genome shotgun (WGS) entry which is preliminary data.</text>
</comment>
<sequence>MTAFRVGLFRQIRRFHRHAEFILAHGNPASKVDRRPRSGAARAAAWATRTGSAFCLMRPPPATARPAGAARGGRMALLHKHVPLPP</sequence>
<proteinExistence type="predicted"/>
<dbReference type="AlphaFoldDB" id="A0A2A7S8A7"/>
<dbReference type="RefSeq" id="WP_080959746.1">
    <property type="nucleotide sequence ID" value="NZ_CADEPT010000011.1"/>
</dbReference>